<evidence type="ECO:0000313" key="3">
    <source>
        <dbReference type="EMBL" id="ODV83053.1"/>
    </source>
</evidence>
<evidence type="ECO:0000313" key="4">
    <source>
        <dbReference type="Proteomes" id="UP000094801"/>
    </source>
</evidence>
<name>A0A1E4SU60_9ASCO</name>
<dbReference type="STRING" id="983967.A0A1E4SU60"/>
<accession>A0A1E4SU60</accession>
<dbReference type="PROSITE" id="PS51820">
    <property type="entry name" value="PA14"/>
    <property type="match status" value="1"/>
</dbReference>
<organism evidence="3 4">
    <name type="scientific">[Candida] arabinofermentans NRRL YB-2248</name>
    <dbReference type="NCBI Taxonomy" id="983967"/>
    <lineage>
        <taxon>Eukaryota</taxon>
        <taxon>Fungi</taxon>
        <taxon>Dikarya</taxon>
        <taxon>Ascomycota</taxon>
        <taxon>Saccharomycotina</taxon>
        <taxon>Pichiomycetes</taxon>
        <taxon>Pichiales</taxon>
        <taxon>Pichiaceae</taxon>
        <taxon>Ogataea</taxon>
        <taxon>Ogataea/Candida clade</taxon>
    </lineage>
</organism>
<feature type="domain" description="PA14" evidence="2">
    <location>
        <begin position="61"/>
        <end position="235"/>
    </location>
</feature>
<gene>
    <name evidence="3" type="ORF">CANARDRAFT_25316</name>
</gene>
<dbReference type="OrthoDB" id="3996163at2759"/>
<keyword evidence="1" id="KW-0732">Signal</keyword>
<dbReference type="EMBL" id="KV453868">
    <property type="protein sequence ID" value="ODV83053.1"/>
    <property type="molecule type" value="Genomic_DNA"/>
</dbReference>
<evidence type="ECO:0000259" key="2">
    <source>
        <dbReference type="PROSITE" id="PS51820"/>
    </source>
</evidence>
<protein>
    <recommendedName>
        <fullName evidence="2">PA14 domain-containing protein</fullName>
    </recommendedName>
</protein>
<keyword evidence="4" id="KW-1185">Reference proteome</keyword>
<feature type="signal peptide" evidence="1">
    <location>
        <begin position="1"/>
        <end position="22"/>
    </location>
</feature>
<sequence length="433" mass="46596">MNFKSFSLLLATLLFNVATTNGIIIFGESNSFNELQGCSGFSSSLTAGITVKAFNYALLDQALFNFENVYYTDYAYNLLLGSSTASTTGFATGFDYTFRTTALFEPASTSAFDMKFDYQDTVLEFTGYFNAPTSGLYLFKIPSVNQGAVVYMGSSSLMGCCSSPDYSDSTLTGEYDYLMAVITTGAELTSASVLVWLDEGYYPIRAVTTNNFGDAVFALNVIAPDQTEYEDAGDYMYVLPSGDSCGTTTTMSNDDTYTLSTWSSSTGSLSCASYSTTTTSTSVYSYAVTETDTTSNYVLLRLSWSSSTYTTTYETTTTSTSKYLTYNHRDCTSYVPAPTYTVTTSWSGSTTVTGSSSYDITSTTVSGSAFTNSYWLVTVSTPWPTITVSSTWTGVGSSTASPSTSTVTSTLSYTVNSSGTTQSSLTTFTEWCC</sequence>
<dbReference type="Pfam" id="PF10528">
    <property type="entry name" value="GLEYA"/>
    <property type="match status" value="1"/>
</dbReference>
<feature type="chain" id="PRO_5009162951" description="PA14 domain-containing protein" evidence="1">
    <location>
        <begin position="23"/>
        <end position="433"/>
    </location>
</feature>
<dbReference type="InterPro" id="IPR018871">
    <property type="entry name" value="GLEYA_adhesin_domain"/>
</dbReference>
<dbReference type="InterPro" id="IPR037524">
    <property type="entry name" value="PA14/GLEYA"/>
</dbReference>
<reference evidence="4" key="1">
    <citation type="submission" date="2016-04" db="EMBL/GenBank/DDBJ databases">
        <title>Comparative genomics of biotechnologically important yeasts.</title>
        <authorList>
            <consortium name="DOE Joint Genome Institute"/>
            <person name="Riley R."/>
            <person name="Haridas S."/>
            <person name="Wolfe K.H."/>
            <person name="Lopes M.R."/>
            <person name="Hittinger C.T."/>
            <person name="Goker M."/>
            <person name="Salamov A."/>
            <person name="Wisecaver J."/>
            <person name="Long T.M."/>
            <person name="Aerts A.L."/>
            <person name="Barry K."/>
            <person name="Choi C."/>
            <person name="Clum A."/>
            <person name="Coughlan A.Y."/>
            <person name="Deshpande S."/>
            <person name="Douglass A.P."/>
            <person name="Hanson S.J."/>
            <person name="Klenk H.-P."/>
            <person name="Labutti K."/>
            <person name="Lapidus A."/>
            <person name="Lindquist E."/>
            <person name="Lipzen A."/>
            <person name="Meier-Kolthoff J.P."/>
            <person name="Ohm R.A."/>
            <person name="Otillar R.P."/>
            <person name="Pangilinan J."/>
            <person name="Peng Y."/>
            <person name="Rokas A."/>
            <person name="Rosa C.A."/>
            <person name="Scheuner C."/>
            <person name="Sibirny A.A."/>
            <person name="Slot J.C."/>
            <person name="Stielow J.B."/>
            <person name="Sun H."/>
            <person name="Kurtzman C.P."/>
            <person name="Blackwell M."/>
            <person name="Grigoriev I.V."/>
            <person name="Jeffries T.W."/>
        </authorList>
    </citation>
    <scope>NUCLEOTIDE SEQUENCE [LARGE SCALE GENOMIC DNA]</scope>
    <source>
        <strain evidence="4">NRRL YB-2248</strain>
    </source>
</reference>
<dbReference type="AlphaFoldDB" id="A0A1E4SU60"/>
<proteinExistence type="predicted"/>
<dbReference type="Proteomes" id="UP000094801">
    <property type="component" value="Unassembled WGS sequence"/>
</dbReference>
<dbReference type="Gene3D" id="2.60.120.1560">
    <property type="match status" value="1"/>
</dbReference>
<evidence type="ECO:0000256" key="1">
    <source>
        <dbReference type="SAM" id="SignalP"/>
    </source>
</evidence>